<dbReference type="GO" id="GO:0016758">
    <property type="term" value="F:hexosyltransferase activity"/>
    <property type="evidence" value="ECO:0007669"/>
    <property type="project" value="TreeGrafter"/>
</dbReference>
<feature type="transmembrane region" description="Helical" evidence="13">
    <location>
        <begin position="747"/>
        <end position="770"/>
    </location>
</feature>
<accession>A0A3N0V633</accession>
<dbReference type="AlphaFoldDB" id="A0A3N0V633"/>
<evidence type="ECO:0000313" key="14">
    <source>
        <dbReference type="EMBL" id="ROH88246.1"/>
    </source>
</evidence>
<feature type="transmembrane region" description="Helical" evidence="13">
    <location>
        <begin position="686"/>
        <end position="706"/>
    </location>
</feature>
<proteinExistence type="predicted"/>
<organism evidence="14 15">
    <name type="scientific">Pseudomethylobacillus aquaticus</name>
    <dbReference type="NCBI Taxonomy" id="2676064"/>
    <lineage>
        <taxon>Bacteria</taxon>
        <taxon>Pseudomonadati</taxon>
        <taxon>Pseudomonadota</taxon>
        <taxon>Betaproteobacteria</taxon>
        <taxon>Nitrosomonadales</taxon>
        <taxon>Methylophilaceae</taxon>
        <taxon>Pseudomethylobacillus</taxon>
    </lineage>
</organism>
<evidence type="ECO:0000256" key="1">
    <source>
        <dbReference type="ARBA" id="ARBA00004141"/>
    </source>
</evidence>
<keyword evidence="6" id="KW-0460">Magnesium</keyword>
<gene>
    <name evidence="14" type="ORF">ED236_01910</name>
</gene>
<dbReference type="InterPro" id="IPR017853">
    <property type="entry name" value="GH"/>
</dbReference>
<evidence type="ECO:0000256" key="10">
    <source>
        <dbReference type="ARBA" id="ARBA00066964"/>
    </source>
</evidence>
<dbReference type="Pfam" id="PF00332">
    <property type="entry name" value="Glyco_hydro_17"/>
    <property type="match status" value="1"/>
</dbReference>
<evidence type="ECO:0000256" key="4">
    <source>
        <dbReference type="ARBA" id="ARBA00022692"/>
    </source>
</evidence>
<dbReference type="EC" id="2.4.1.336" evidence="10"/>
<dbReference type="InterPro" id="IPR050321">
    <property type="entry name" value="Glycosyltr_2/OpgH_subfam"/>
</dbReference>
<comment type="subcellular location">
    <subcellularLocation>
        <location evidence="1">Membrane</location>
        <topology evidence="1">Multi-pass membrane protein</topology>
    </subcellularLocation>
</comment>
<comment type="catalytic activity">
    <reaction evidence="9">
        <text>a 1,2-diacyl-sn-glycerol + UDP-alpha-D-glucose = a 1,2-diacyl-3-O-(beta-D-glucopyranosyl)-sn-glycerol + UDP + H(+)</text>
        <dbReference type="Rhea" id="RHEA:17285"/>
        <dbReference type="ChEBI" id="CHEBI:15378"/>
        <dbReference type="ChEBI" id="CHEBI:17815"/>
        <dbReference type="ChEBI" id="CHEBI:58223"/>
        <dbReference type="ChEBI" id="CHEBI:58885"/>
        <dbReference type="ChEBI" id="CHEBI:75799"/>
        <dbReference type="EC" id="2.4.1.336"/>
    </reaction>
</comment>
<protein>
    <recommendedName>
        <fullName evidence="11">Beta-monoglucosyldiacylglycerol synthase</fullName>
        <ecNumber evidence="10">2.4.1.336</ecNumber>
    </recommendedName>
    <alternativeName>
        <fullName evidence="12">UDP-glucose:1,2-diacylglycerol 3-beta-D-glucosyltransferase</fullName>
    </alternativeName>
</protein>
<feature type="transmembrane region" description="Helical" evidence="13">
    <location>
        <begin position="826"/>
        <end position="847"/>
    </location>
</feature>
<dbReference type="EMBL" id="RJVP01000001">
    <property type="protein sequence ID" value="ROH88246.1"/>
    <property type="molecule type" value="Genomic_DNA"/>
</dbReference>
<evidence type="ECO:0000256" key="5">
    <source>
        <dbReference type="ARBA" id="ARBA00022801"/>
    </source>
</evidence>
<feature type="transmembrane region" description="Helical" evidence="13">
    <location>
        <begin position="791"/>
        <end position="814"/>
    </location>
</feature>
<keyword evidence="15" id="KW-1185">Reference proteome</keyword>
<keyword evidence="3 14" id="KW-0808">Transferase</keyword>
<evidence type="ECO:0000256" key="6">
    <source>
        <dbReference type="ARBA" id="ARBA00022842"/>
    </source>
</evidence>
<sequence>MTTKPLLKAFVFALLVAAIHLAVWALANRELPMINAPSLVNGFSYSGFQITQSPLEKTYPSAAELLQDLKLLRPYTREIRTYSSLDNTEVIALANTLDMQVTAGAWLSGDEHANQREIAALVVKTQQYDNVKRVIVGNEVVLRNDMEIEQLITYLDMVRGQVKVPVSTAEPWHVWLKNPELVKHVDYIAVHLLPYHEGLPVDKAVEYALSRYQELLQTFPRKKILISEVGWPSKGPSIGASVASQVNQALFVREFLAKTAYKNYDYFLIEAFDQPWKINIEGWAGAYWGMFDAERKPKYSLSGAVPKDTRWEVKAAWATALAFLPMMFIAWRFRHWRLGGRLSMGVLLQACITTLVVAWNLPGDYYYTLRDIVILIALIIGMGLTSAVLMTYGVEFSEVLFKGGWRRAFKRAAPVPVEQQKFVSVHLACYNEPPEMVIATIESLVKLDYTHYEVIVVDNNTKDEAKWKPVEAYMAALPDNFKFFHLPKWPGFKAGALNFALTKTDPRTEVVGVVDADYVVTPDWLGALVPHFTSAQVAVVQAPQAHRDWENNFFRRMCNWEFEGFFRIGMHHRHERNALIQHGTMTLVRHNALAENGWSEWCICEDTELGLRLLEDGHELRYVDETFGRGLTPANFKALKSQRFRWAFGAMQILKHHFPKLIGYSPLSFGQRYHFLTGWFGWLGDALQLFFTLGSIGWTIAMLAFPKDFSLPVAIMLTPILCFLLVKGAMGPILYRRTMKECGWSDILGASIASLGLSHAIARGVLSGLIRKDGVFKVTAKGKTIGSKLGLLMPIWEETLLLLGLASCSAAMLITRGANNLDAQLWVSMLALQGLPYISTILCQIIAQFPDRAPAKKAAPMMPA</sequence>
<dbReference type="PANTHER" id="PTHR43867:SF4">
    <property type="entry name" value="BETA-(1-3)-GLUCOSYL TRANSFERASE"/>
    <property type="match status" value="1"/>
</dbReference>
<evidence type="ECO:0000256" key="11">
    <source>
        <dbReference type="ARBA" id="ARBA00068721"/>
    </source>
</evidence>
<keyword evidence="2" id="KW-0328">Glycosyltransferase</keyword>
<evidence type="ECO:0000256" key="7">
    <source>
        <dbReference type="ARBA" id="ARBA00022989"/>
    </source>
</evidence>
<evidence type="ECO:0000256" key="13">
    <source>
        <dbReference type="SAM" id="Phobius"/>
    </source>
</evidence>
<dbReference type="Pfam" id="PF13641">
    <property type="entry name" value="Glyco_tranf_2_3"/>
    <property type="match status" value="1"/>
</dbReference>
<dbReference type="InterPro" id="IPR000490">
    <property type="entry name" value="Glyco_hydro_17"/>
</dbReference>
<evidence type="ECO:0000256" key="8">
    <source>
        <dbReference type="ARBA" id="ARBA00023136"/>
    </source>
</evidence>
<evidence type="ECO:0000256" key="2">
    <source>
        <dbReference type="ARBA" id="ARBA00022676"/>
    </source>
</evidence>
<evidence type="ECO:0000313" key="15">
    <source>
        <dbReference type="Proteomes" id="UP000275137"/>
    </source>
</evidence>
<feature type="transmembrane region" description="Helical" evidence="13">
    <location>
        <begin position="373"/>
        <end position="401"/>
    </location>
</feature>
<dbReference type="GO" id="GO:0004553">
    <property type="term" value="F:hydrolase activity, hydrolyzing O-glycosyl compounds"/>
    <property type="evidence" value="ECO:0007669"/>
    <property type="project" value="InterPro"/>
</dbReference>
<dbReference type="GO" id="GO:0005975">
    <property type="term" value="P:carbohydrate metabolic process"/>
    <property type="evidence" value="ECO:0007669"/>
    <property type="project" value="InterPro"/>
</dbReference>
<feature type="transmembrane region" description="Helical" evidence="13">
    <location>
        <begin position="713"/>
        <end position="735"/>
    </location>
</feature>
<feature type="transmembrane region" description="Helical" evidence="13">
    <location>
        <begin position="342"/>
        <end position="361"/>
    </location>
</feature>
<reference evidence="14 15" key="1">
    <citation type="submission" date="2018-10" db="EMBL/GenBank/DDBJ databases">
        <authorList>
            <person name="Chen W.-M."/>
        </authorList>
    </citation>
    <scope>NUCLEOTIDE SEQUENCE [LARGE SCALE GENOMIC DNA]</scope>
    <source>
        <strain evidence="14 15">H-5</strain>
    </source>
</reference>
<dbReference type="GO" id="GO:0005886">
    <property type="term" value="C:plasma membrane"/>
    <property type="evidence" value="ECO:0007669"/>
    <property type="project" value="TreeGrafter"/>
</dbReference>
<dbReference type="PANTHER" id="PTHR43867">
    <property type="entry name" value="CELLULOSE SYNTHASE CATALYTIC SUBUNIT A [UDP-FORMING]"/>
    <property type="match status" value="1"/>
</dbReference>
<keyword evidence="8 13" id="KW-0472">Membrane</keyword>
<dbReference type="Gene3D" id="3.90.550.10">
    <property type="entry name" value="Spore Coat Polysaccharide Biosynthesis Protein SpsA, Chain A"/>
    <property type="match status" value="1"/>
</dbReference>
<keyword evidence="7 13" id="KW-1133">Transmembrane helix</keyword>
<dbReference type="RefSeq" id="WP_123236240.1">
    <property type="nucleotide sequence ID" value="NZ_RJVP01000001.1"/>
</dbReference>
<dbReference type="FunFam" id="3.90.550.10:FF:000164">
    <property type="entry name" value="Beta-(1-3)-glucosyl transferase"/>
    <property type="match status" value="1"/>
</dbReference>
<evidence type="ECO:0000256" key="9">
    <source>
        <dbReference type="ARBA" id="ARBA00053004"/>
    </source>
</evidence>
<dbReference type="SUPFAM" id="SSF51445">
    <property type="entry name" value="(Trans)glycosidases"/>
    <property type="match status" value="1"/>
</dbReference>
<dbReference type="InterPro" id="IPR029044">
    <property type="entry name" value="Nucleotide-diphossugar_trans"/>
</dbReference>
<dbReference type="Gene3D" id="3.20.20.80">
    <property type="entry name" value="Glycosidases"/>
    <property type="match status" value="1"/>
</dbReference>
<dbReference type="Proteomes" id="UP000275137">
    <property type="component" value="Unassembled WGS sequence"/>
</dbReference>
<evidence type="ECO:0000256" key="12">
    <source>
        <dbReference type="ARBA" id="ARBA00078564"/>
    </source>
</evidence>
<keyword evidence="5" id="KW-0378">Hydrolase</keyword>
<name>A0A3N0V633_9PROT</name>
<keyword evidence="4 13" id="KW-0812">Transmembrane</keyword>
<evidence type="ECO:0000256" key="3">
    <source>
        <dbReference type="ARBA" id="ARBA00022679"/>
    </source>
</evidence>
<comment type="caution">
    <text evidence="14">The sequence shown here is derived from an EMBL/GenBank/DDBJ whole genome shotgun (WGS) entry which is preliminary data.</text>
</comment>
<feature type="transmembrane region" description="Helical" evidence="13">
    <location>
        <begin position="315"/>
        <end position="333"/>
    </location>
</feature>
<dbReference type="SUPFAM" id="SSF53448">
    <property type="entry name" value="Nucleotide-diphospho-sugar transferases"/>
    <property type="match status" value="1"/>
</dbReference>